<evidence type="ECO:0008006" key="4">
    <source>
        <dbReference type="Google" id="ProtNLM"/>
    </source>
</evidence>
<dbReference type="PANTHER" id="PTHR34998">
    <property type="entry name" value="OS04G0357400 PROTEIN-RELATED"/>
    <property type="match status" value="1"/>
</dbReference>
<comment type="caution">
    <text evidence="2">The sequence shown here is derived from an EMBL/GenBank/DDBJ whole genome shotgun (WGS) entry which is preliminary data.</text>
</comment>
<name>A0AAV8HUH1_9POAL</name>
<proteinExistence type="predicted"/>
<sequence>MMNSKLSSSRHIYFLLILGAFLLYSQLAAAATVQSLSSTSSSCNGSDMACRIESQLSDEVELPVDLEIHRRILAGSLGYPSTLNKDRPACNPNCANPGSSYTGNHCTYKNHCGQ</sequence>
<keyword evidence="1" id="KW-0732">Signal</keyword>
<dbReference type="EMBL" id="JAMFTS010000001">
    <property type="protein sequence ID" value="KAJ4818876.1"/>
    <property type="molecule type" value="Genomic_DNA"/>
</dbReference>
<accession>A0AAV8HUH1</accession>
<evidence type="ECO:0000313" key="3">
    <source>
        <dbReference type="Proteomes" id="UP001140206"/>
    </source>
</evidence>
<reference evidence="2" key="1">
    <citation type="submission" date="2022-08" db="EMBL/GenBank/DDBJ databases">
        <authorList>
            <person name="Marques A."/>
        </authorList>
    </citation>
    <scope>NUCLEOTIDE SEQUENCE</scope>
    <source>
        <strain evidence="2">RhyPub2mFocal</strain>
        <tissue evidence="2">Leaves</tissue>
    </source>
</reference>
<evidence type="ECO:0000256" key="1">
    <source>
        <dbReference type="SAM" id="SignalP"/>
    </source>
</evidence>
<dbReference type="AlphaFoldDB" id="A0AAV8HUH1"/>
<dbReference type="Proteomes" id="UP001140206">
    <property type="component" value="Chromosome 1"/>
</dbReference>
<keyword evidence="3" id="KW-1185">Reference proteome</keyword>
<feature type="signal peptide" evidence="1">
    <location>
        <begin position="1"/>
        <end position="30"/>
    </location>
</feature>
<protein>
    <recommendedName>
        <fullName evidence="4">Rapid ALkalinization Factor</fullName>
    </recommendedName>
</protein>
<evidence type="ECO:0000313" key="2">
    <source>
        <dbReference type="EMBL" id="KAJ4818876.1"/>
    </source>
</evidence>
<dbReference type="PANTHER" id="PTHR34998:SF7">
    <property type="entry name" value="EXPRESSED PROTEIN"/>
    <property type="match status" value="1"/>
</dbReference>
<feature type="chain" id="PRO_5043866099" description="Rapid ALkalinization Factor" evidence="1">
    <location>
        <begin position="31"/>
        <end position="114"/>
    </location>
</feature>
<gene>
    <name evidence="2" type="ORF">LUZ62_031442</name>
</gene>
<organism evidence="2 3">
    <name type="scientific">Rhynchospora pubera</name>
    <dbReference type="NCBI Taxonomy" id="906938"/>
    <lineage>
        <taxon>Eukaryota</taxon>
        <taxon>Viridiplantae</taxon>
        <taxon>Streptophyta</taxon>
        <taxon>Embryophyta</taxon>
        <taxon>Tracheophyta</taxon>
        <taxon>Spermatophyta</taxon>
        <taxon>Magnoliopsida</taxon>
        <taxon>Liliopsida</taxon>
        <taxon>Poales</taxon>
        <taxon>Cyperaceae</taxon>
        <taxon>Cyperoideae</taxon>
        <taxon>Rhynchosporeae</taxon>
        <taxon>Rhynchospora</taxon>
    </lineage>
</organism>